<dbReference type="Proteomes" id="UP000186868">
    <property type="component" value="Unassembled WGS sequence"/>
</dbReference>
<dbReference type="EMBL" id="MRCB01000031">
    <property type="protein sequence ID" value="OKH20320.1"/>
    <property type="molecule type" value="Genomic_DNA"/>
</dbReference>
<dbReference type="AlphaFoldDB" id="A0A1U7H9R7"/>
<accession>A0A1U7H9R7</accession>
<evidence type="ECO:0000313" key="2">
    <source>
        <dbReference type="Proteomes" id="UP000186868"/>
    </source>
</evidence>
<proteinExistence type="predicted"/>
<dbReference type="OrthoDB" id="5244321at2"/>
<keyword evidence="2" id="KW-1185">Reference proteome</keyword>
<dbReference type="Pfam" id="PF06897">
    <property type="entry name" value="DUF1269"/>
    <property type="match status" value="1"/>
</dbReference>
<organism evidence="1 2">
    <name type="scientific">Hydrococcus rivularis NIES-593</name>
    <dbReference type="NCBI Taxonomy" id="1921803"/>
    <lineage>
        <taxon>Bacteria</taxon>
        <taxon>Bacillati</taxon>
        <taxon>Cyanobacteriota</taxon>
        <taxon>Cyanophyceae</taxon>
        <taxon>Pleurocapsales</taxon>
        <taxon>Hydrococcaceae</taxon>
        <taxon>Hydrococcus</taxon>
    </lineage>
</organism>
<protein>
    <recommendedName>
        <fullName evidence="3">DUF1269 domain-containing family protein</fullName>
    </recommendedName>
</protein>
<sequence>MSELVAIGFQNKFEADEVMLSLLKLEQEHLVDLEDAVVVTKNSAGKIRIKPYYDLVVAASGMSGNFWGRLLTTLMEGSDPETLAKIGIDKLFIQKIEQTMKPDTSAIFVLVRKAEPDKIVEELGKFKGRILRTSLSKQEAAELEALLF</sequence>
<comment type="caution">
    <text evidence="1">The sequence shown here is derived from an EMBL/GenBank/DDBJ whole genome shotgun (WGS) entry which is preliminary data.</text>
</comment>
<dbReference type="STRING" id="1921803.NIES593_19010"/>
<dbReference type="RefSeq" id="WP_073601086.1">
    <property type="nucleotide sequence ID" value="NZ_MRCB01000031.1"/>
</dbReference>
<name>A0A1U7H9R7_9CYAN</name>
<evidence type="ECO:0008006" key="3">
    <source>
        <dbReference type="Google" id="ProtNLM"/>
    </source>
</evidence>
<reference evidence="1 2" key="1">
    <citation type="submission" date="2016-11" db="EMBL/GenBank/DDBJ databases">
        <title>Draft Genome Sequences of Nine Cyanobacterial Strains from Diverse Habitats.</title>
        <authorList>
            <person name="Zhu T."/>
            <person name="Hou S."/>
            <person name="Lu X."/>
            <person name="Hess W.R."/>
        </authorList>
    </citation>
    <scope>NUCLEOTIDE SEQUENCE [LARGE SCALE GENOMIC DNA]</scope>
    <source>
        <strain evidence="1 2">NIES-593</strain>
    </source>
</reference>
<evidence type="ECO:0000313" key="1">
    <source>
        <dbReference type="EMBL" id="OKH20320.1"/>
    </source>
</evidence>
<gene>
    <name evidence="1" type="ORF">NIES593_19010</name>
</gene>
<dbReference type="InterPro" id="IPR009200">
    <property type="entry name" value="DUF1269_membrane"/>
</dbReference>